<evidence type="ECO:0000256" key="3">
    <source>
        <dbReference type="ARBA" id="ARBA00023235"/>
    </source>
</evidence>
<dbReference type="SUPFAM" id="SSF52096">
    <property type="entry name" value="ClpP/crotonase"/>
    <property type="match status" value="1"/>
</dbReference>
<dbReference type="Gene3D" id="3.90.226.10">
    <property type="entry name" value="2-enoyl-CoA Hydratase, Chain A, domain 1"/>
    <property type="match status" value="1"/>
</dbReference>
<reference evidence="4 5" key="1">
    <citation type="submission" date="2016-12" db="EMBL/GenBank/DDBJ databases">
        <title>Diversity of luminous bacteria.</title>
        <authorList>
            <person name="Yoshizawa S."/>
            <person name="Kogure K."/>
        </authorList>
    </citation>
    <scope>NUCLEOTIDE SEQUENCE [LARGE SCALE GENOMIC DNA]</scope>
    <source>
        <strain evidence="4 5">LC1-200</strain>
    </source>
</reference>
<comment type="subcellular location">
    <subcellularLocation>
        <location evidence="1">Peroxisome</location>
    </subcellularLocation>
</comment>
<dbReference type="InterPro" id="IPR051053">
    <property type="entry name" value="ECH/Chromodomain_protein"/>
</dbReference>
<dbReference type="OrthoDB" id="9797151at2"/>
<sequence>MITSSLSNHILTLTIDRPTAKNALNLDMYQDLAQQLERAKNDDIYVVIITGNSDIFCSGNDIEDFIQLAQADNTQAQINREIIERFMLAMIDCPVPIIAAVSGAAIGIGMTLLQHCDFIFATPNTHFTLPFVKLGLCPEFGSSLLLPQLIGERKAKAMLLLGEEMTVEEALSLGFINQITVQPEQRAAHCANTLAALPKEALQHSKKLLSDSTRQQLIDCIYKENDLIFKLIKRSEATSALSRFKGKKSHT</sequence>
<protein>
    <submittedName>
        <fullName evidence="4">Enoyl-CoA hydratase</fullName>
    </submittedName>
</protein>
<proteinExistence type="predicted"/>
<keyword evidence="2" id="KW-0576">Peroxisome</keyword>
<dbReference type="Proteomes" id="UP000238730">
    <property type="component" value="Unassembled WGS sequence"/>
</dbReference>
<keyword evidence="3" id="KW-0413">Isomerase</keyword>
<dbReference type="AlphaFoldDB" id="A0A2S7VYN4"/>
<dbReference type="EMBL" id="MSCJ01000001">
    <property type="protein sequence ID" value="PQJ67171.1"/>
    <property type="molecule type" value="Genomic_DNA"/>
</dbReference>
<dbReference type="InterPro" id="IPR001753">
    <property type="entry name" value="Enoyl-CoA_hydra/iso"/>
</dbReference>
<evidence type="ECO:0000313" key="5">
    <source>
        <dbReference type="Proteomes" id="UP000238730"/>
    </source>
</evidence>
<dbReference type="InterPro" id="IPR029045">
    <property type="entry name" value="ClpP/crotonase-like_dom_sf"/>
</dbReference>
<organism evidence="4 5">
    <name type="scientific">Photobacterium angustum</name>
    <dbReference type="NCBI Taxonomy" id="661"/>
    <lineage>
        <taxon>Bacteria</taxon>
        <taxon>Pseudomonadati</taxon>
        <taxon>Pseudomonadota</taxon>
        <taxon>Gammaproteobacteria</taxon>
        <taxon>Vibrionales</taxon>
        <taxon>Vibrionaceae</taxon>
        <taxon>Photobacterium</taxon>
    </lineage>
</organism>
<gene>
    <name evidence="4" type="ORF">BTO08_07030</name>
</gene>
<dbReference type="PANTHER" id="PTHR43684:SF1">
    <property type="entry name" value="ENOYL-COA DELTA ISOMERASE 2"/>
    <property type="match status" value="1"/>
</dbReference>
<dbReference type="GO" id="GO:0004165">
    <property type="term" value="F:delta(3)-delta(2)-enoyl-CoA isomerase activity"/>
    <property type="evidence" value="ECO:0007669"/>
    <property type="project" value="UniProtKB-ARBA"/>
</dbReference>
<name>A0A2S7VYN4_PHOAN</name>
<evidence type="ECO:0000256" key="2">
    <source>
        <dbReference type="ARBA" id="ARBA00023140"/>
    </source>
</evidence>
<accession>A0A2S7VYN4</accession>
<evidence type="ECO:0000256" key="1">
    <source>
        <dbReference type="ARBA" id="ARBA00004275"/>
    </source>
</evidence>
<comment type="caution">
    <text evidence="4">The sequence shown here is derived from an EMBL/GenBank/DDBJ whole genome shotgun (WGS) entry which is preliminary data.</text>
</comment>
<dbReference type="Pfam" id="PF00378">
    <property type="entry name" value="ECH_1"/>
    <property type="match status" value="1"/>
</dbReference>
<dbReference type="RefSeq" id="WP_105060434.1">
    <property type="nucleotide sequence ID" value="NZ_MSCJ01000001.1"/>
</dbReference>
<evidence type="ECO:0000313" key="4">
    <source>
        <dbReference type="EMBL" id="PQJ67171.1"/>
    </source>
</evidence>
<dbReference type="CDD" id="cd06558">
    <property type="entry name" value="crotonase-like"/>
    <property type="match status" value="1"/>
</dbReference>
<dbReference type="PANTHER" id="PTHR43684">
    <property type="match status" value="1"/>
</dbReference>